<gene>
    <name evidence="3" type="ORF">C8D97_103152</name>
</gene>
<organism evidence="3 4">
    <name type="scientific">Pleionea mediterranea</name>
    <dbReference type="NCBI Taxonomy" id="523701"/>
    <lineage>
        <taxon>Bacteria</taxon>
        <taxon>Pseudomonadati</taxon>
        <taxon>Pseudomonadota</taxon>
        <taxon>Gammaproteobacteria</taxon>
        <taxon>Oceanospirillales</taxon>
        <taxon>Pleioneaceae</taxon>
        <taxon>Pleionea</taxon>
    </lineage>
</organism>
<evidence type="ECO:0000313" key="3">
    <source>
        <dbReference type="EMBL" id="PWK53325.1"/>
    </source>
</evidence>
<proteinExistence type="predicted"/>
<feature type="chain" id="PRO_5016317986" evidence="1">
    <location>
        <begin position="18"/>
        <end position="122"/>
    </location>
</feature>
<keyword evidence="4" id="KW-1185">Reference proteome</keyword>
<dbReference type="EMBL" id="QGGU01000003">
    <property type="protein sequence ID" value="PWK53325.1"/>
    <property type="molecule type" value="Genomic_DNA"/>
</dbReference>
<protein>
    <submittedName>
        <fullName evidence="3">Uncharacterized protein DUF4124</fullName>
    </submittedName>
</protein>
<dbReference type="RefSeq" id="WP_109762497.1">
    <property type="nucleotide sequence ID" value="NZ_QGGU01000003.1"/>
</dbReference>
<dbReference type="AlphaFoldDB" id="A0A316FYV7"/>
<reference evidence="3 4" key="1">
    <citation type="submission" date="2018-05" db="EMBL/GenBank/DDBJ databases">
        <title>Genomic Encyclopedia of Type Strains, Phase IV (KMG-IV): sequencing the most valuable type-strain genomes for metagenomic binning, comparative biology and taxonomic classification.</title>
        <authorList>
            <person name="Goeker M."/>
        </authorList>
    </citation>
    <scope>NUCLEOTIDE SEQUENCE [LARGE SCALE GENOMIC DNA]</scope>
    <source>
        <strain evidence="3 4">DSM 25350</strain>
    </source>
</reference>
<evidence type="ECO:0000313" key="4">
    <source>
        <dbReference type="Proteomes" id="UP000245790"/>
    </source>
</evidence>
<dbReference type="OrthoDB" id="7068596at2"/>
<feature type="signal peptide" evidence="1">
    <location>
        <begin position="1"/>
        <end position="17"/>
    </location>
</feature>
<keyword evidence="1" id="KW-0732">Signal</keyword>
<comment type="caution">
    <text evidence="3">The sequence shown here is derived from an EMBL/GenBank/DDBJ whole genome shotgun (WGS) entry which is preliminary data.</text>
</comment>
<dbReference type="Proteomes" id="UP000245790">
    <property type="component" value="Unassembled WGS sequence"/>
</dbReference>
<evidence type="ECO:0000259" key="2">
    <source>
        <dbReference type="Pfam" id="PF13511"/>
    </source>
</evidence>
<evidence type="ECO:0000256" key="1">
    <source>
        <dbReference type="SAM" id="SignalP"/>
    </source>
</evidence>
<dbReference type="InterPro" id="IPR025392">
    <property type="entry name" value="DUF4124"/>
</dbReference>
<feature type="domain" description="DUF4124" evidence="2">
    <location>
        <begin position="8"/>
        <end position="51"/>
    </location>
</feature>
<name>A0A316FYV7_9GAMM</name>
<accession>A0A316FYV7</accession>
<dbReference type="Pfam" id="PF13511">
    <property type="entry name" value="DUF4124"/>
    <property type="match status" value="1"/>
</dbReference>
<sequence length="122" mass="14648">MRYGFIVLLLISFSALAAEQVYKWQDKNGRWHYSDKPVNTQAVEEVSVEGVTAIDWQETPTVKQTPKRKAAKGKGNLQQKQKRCEYLTKKVKYYEAKSREKFRNTKYRQKKRHYRWLKQKEC</sequence>